<accession>A0A9X3WCQ4</accession>
<proteinExistence type="predicted"/>
<dbReference type="AlphaFoldDB" id="A0A9X3WCQ4"/>
<evidence type="ECO:0000313" key="2">
    <source>
        <dbReference type="Proteomes" id="UP001145069"/>
    </source>
</evidence>
<sequence>MNVNNPTYYPELSFSDINRDENEEIIVILTTGSGSGVLIQEVHVFHRDGGGQIKEIRVEDPVTIAKKNVATELTKSEAVITVEEVVQKVTNYKLRISSLVCSSGPHVGKAYIPVLRTAPPRPACF</sequence>
<dbReference type="RefSeq" id="WP_272445246.1">
    <property type="nucleotide sequence ID" value="NZ_JAMQKC010000003.1"/>
</dbReference>
<dbReference type="Proteomes" id="UP001145069">
    <property type="component" value="Unassembled WGS sequence"/>
</dbReference>
<evidence type="ECO:0000313" key="1">
    <source>
        <dbReference type="EMBL" id="MDC3416238.1"/>
    </source>
</evidence>
<organism evidence="1 2">
    <name type="scientific">Aquibacillus salsiterrae</name>
    <dbReference type="NCBI Taxonomy" id="2950439"/>
    <lineage>
        <taxon>Bacteria</taxon>
        <taxon>Bacillati</taxon>
        <taxon>Bacillota</taxon>
        <taxon>Bacilli</taxon>
        <taxon>Bacillales</taxon>
        <taxon>Bacillaceae</taxon>
        <taxon>Aquibacillus</taxon>
    </lineage>
</organism>
<reference evidence="1" key="1">
    <citation type="submission" date="2022-06" db="EMBL/GenBank/DDBJ databases">
        <title>Aquibacillus sp. a new bacterium isolated from soil saline samples.</title>
        <authorList>
            <person name="Galisteo C."/>
            <person name="De La Haba R."/>
            <person name="Sanchez-Porro C."/>
            <person name="Ventosa A."/>
        </authorList>
    </citation>
    <scope>NUCLEOTIDE SEQUENCE</scope>
    <source>
        <strain evidence="1">3ASR75-54</strain>
    </source>
</reference>
<comment type="caution">
    <text evidence="1">The sequence shown here is derived from an EMBL/GenBank/DDBJ whole genome shotgun (WGS) entry which is preliminary data.</text>
</comment>
<protein>
    <submittedName>
        <fullName evidence="1">PliI family lysozyme inhibitor of I-type lysozyme</fullName>
    </submittedName>
</protein>
<name>A0A9X3WCQ4_9BACI</name>
<keyword evidence="2" id="KW-1185">Reference proteome</keyword>
<gene>
    <name evidence="1" type="ORF">NC799_04855</name>
</gene>
<dbReference type="EMBL" id="JAMQKC010000003">
    <property type="protein sequence ID" value="MDC3416238.1"/>
    <property type="molecule type" value="Genomic_DNA"/>
</dbReference>